<organism evidence="15 16">
    <name type="scientific">Lysobacter korlensis</name>
    <dbReference type="NCBI Taxonomy" id="553636"/>
    <lineage>
        <taxon>Bacteria</taxon>
        <taxon>Pseudomonadati</taxon>
        <taxon>Pseudomonadota</taxon>
        <taxon>Gammaproteobacteria</taxon>
        <taxon>Lysobacterales</taxon>
        <taxon>Lysobacteraceae</taxon>
        <taxon>Lysobacter</taxon>
    </lineage>
</organism>
<keyword evidence="6 9" id="KW-1133">Transmembrane helix</keyword>
<dbReference type="PRINTS" id="PR00344">
    <property type="entry name" value="BCTRLSENSOR"/>
</dbReference>
<dbReference type="CDD" id="cd00082">
    <property type="entry name" value="HisKA"/>
    <property type="match status" value="1"/>
</dbReference>
<comment type="caution">
    <text evidence="15">The sequence shown here is derived from an EMBL/GenBank/DDBJ whole genome shotgun (WGS) entry which is preliminary data.</text>
</comment>
<dbReference type="PANTHER" id="PTHR43547">
    <property type="entry name" value="TWO-COMPONENT HISTIDINE KINASE"/>
    <property type="match status" value="1"/>
</dbReference>
<keyword evidence="16" id="KW-1185">Reference proteome</keyword>
<protein>
    <recommendedName>
        <fullName evidence="3">histidine kinase</fullName>
        <ecNumber evidence="3">2.7.13.3</ecNumber>
    </recommendedName>
</protein>
<evidence type="ECO:0000256" key="7">
    <source>
        <dbReference type="ARBA" id="ARBA00023136"/>
    </source>
</evidence>
<sequence>MRRPDALPPPLLERLLRSPLAVSLLVFALAVLVTGALLAGLRSAIRSQDSLAFENEVLQVRDAINQRLAVTSNLLRGTAGLFDASEQVSREEFRRYVDSLDLRARYPGILGIGFTRRLEPYEVHAFEQRARAAGLADFKVWPKAPRDEYYSIEYLEPMDRRNAAALGFDMSTEPVRRAAMAAAREQRDLVASGKVTLVQEIDRHKQAGFLMYLPIHERGEPQQPGTLLGYVYSPLRAGDLLAGTRGSTKLIDYELFDGLQPDPQALLRSTIRQTRLQAPRFTVDHHIDVAGRPWLIRFHSTPALEARSLEWLMPWLALAALAASALFARLSWLQGQERLAAETAAQAERQAADALHREREWLSATLGSIGDAVVAVDAEQRVTWMNAVAERLTGWSRTDALGRPMHEVVQTASLQHEDAQGTTQPGEHGRGEVMLRARDGTQRPVDHNSAPIRTPNGEASGSVVVFRDASARRRVESTLRENDRRKDEFLAMLAHELRNPLAPISTAAALLSSPSINQGQLRDASGIIARQAKHLSELVDDLLDVSRVTRGQITIDAEVYDLRSSIDAALEQTRLALQTSGHELELNIENGPLWVSGDRTRLTQVTANLLDNAIKYTPAPGRIVLSAGHTADGVVIRVQDNGGGISARLLPHVFDLFTQGERLLDRSQGGLGIGLALVRMLVQMHGGAVRAESGGVGQGSVFTVQLPAAEGADAITRPAAPQVEEAAPLRVAVVDDNTDALDTTAMLLEVDGHRVRKFDSAEHALQAADDDPADVYILDIGLPGMNGHELARRLRAHPRTSRATLLAVSGYGQTNDVAASIDAGIHQHLVKPVDPGRLLAALRSAAPPRV</sequence>
<dbReference type="PROSITE" id="PS50109">
    <property type="entry name" value="HIS_KIN"/>
    <property type="match status" value="1"/>
</dbReference>
<dbReference type="PROSITE" id="PS50839">
    <property type="entry name" value="CHASE"/>
    <property type="match status" value="1"/>
</dbReference>
<accession>A0ABV6RQW7</accession>
<evidence type="ECO:0000259" key="11">
    <source>
        <dbReference type="PROSITE" id="PS50110"/>
    </source>
</evidence>
<dbReference type="Gene3D" id="3.30.565.10">
    <property type="entry name" value="Histidine kinase-like ATPase, C-terminal domain"/>
    <property type="match status" value="1"/>
</dbReference>
<dbReference type="InterPro" id="IPR006189">
    <property type="entry name" value="CHASE_dom"/>
</dbReference>
<evidence type="ECO:0000256" key="1">
    <source>
        <dbReference type="ARBA" id="ARBA00000085"/>
    </source>
</evidence>
<dbReference type="Gene3D" id="3.30.450.350">
    <property type="entry name" value="CHASE domain"/>
    <property type="match status" value="1"/>
</dbReference>
<feature type="domain" description="PAC" evidence="13">
    <location>
        <begin position="429"/>
        <end position="481"/>
    </location>
</feature>
<feature type="domain" description="CHASE" evidence="14">
    <location>
        <begin position="84"/>
        <end position="241"/>
    </location>
</feature>
<dbReference type="PROSITE" id="PS50112">
    <property type="entry name" value="PAS"/>
    <property type="match status" value="1"/>
</dbReference>
<evidence type="ECO:0000256" key="8">
    <source>
        <dbReference type="PROSITE-ProRule" id="PRU00169"/>
    </source>
</evidence>
<proteinExistence type="predicted"/>
<dbReference type="InterPro" id="IPR003661">
    <property type="entry name" value="HisK_dim/P_dom"/>
</dbReference>
<evidence type="ECO:0000259" key="12">
    <source>
        <dbReference type="PROSITE" id="PS50112"/>
    </source>
</evidence>
<dbReference type="Pfam" id="PF00989">
    <property type="entry name" value="PAS"/>
    <property type="match status" value="1"/>
</dbReference>
<dbReference type="EC" id="2.7.13.3" evidence="3"/>
<dbReference type="SUPFAM" id="SSF47384">
    <property type="entry name" value="Homodimeric domain of signal transducing histidine kinase"/>
    <property type="match status" value="1"/>
</dbReference>
<reference evidence="15 16" key="1">
    <citation type="submission" date="2024-09" db="EMBL/GenBank/DDBJ databases">
        <authorList>
            <person name="Sun Q."/>
            <person name="Mori K."/>
        </authorList>
    </citation>
    <scope>NUCLEOTIDE SEQUENCE [LARGE SCALE GENOMIC DNA]</scope>
    <source>
        <strain evidence="15 16">KCTC 23076</strain>
    </source>
</reference>
<evidence type="ECO:0000259" key="13">
    <source>
        <dbReference type="PROSITE" id="PS50113"/>
    </source>
</evidence>
<comment type="catalytic activity">
    <reaction evidence="1">
        <text>ATP + protein L-histidine = ADP + protein N-phospho-L-histidine.</text>
        <dbReference type="EC" id="2.7.13.3"/>
    </reaction>
</comment>
<dbReference type="InterPro" id="IPR004358">
    <property type="entry name" value="Sig_transdc_His_kin-like_C"/>
</dbReference>
<feature type="transmembrane region" description="Helical" evidence="9">
    <location>
        <begin position="20"/>
        <end position="41"/>
    </location>
</feature>
<dbReference type="SMART" id="SM00091">
    <property type="entry name" value="PAS"/>
    <property type="match status" value="1"/>
</dbReference>
<dbReference type="Proteomes" id="UP001589896">
    <property type="component" value="Unassembled WGS sequence"/>
</dbReference>
<evidence type="ECO:0000256" key="9">
    <source>
        <dbReference type="SAM" id="Phobius"/>
    </source>
</evidence>
<evidence type="ECO:0000256" key="2">
    <source>
        <dbReference type="ARBA" id="ARBA00004370"/>
    </source>
</evidence>
<gene>
    <name evidence="15" type="ORF">ACFFGH_16135</name>
</gene>
<comment type="subcellular location">
    <subcellularLocation>
        <location evidence="2">Membrane</location>
    </subcellularLocation>
</comment>
<dbReference type="SMART" id="SM00086">
    <property type="entry name" value="PAC"/>
    <property type="match status" value="1"/>
</dbReference>
<dbReference type="InterPro" id="IPR001789">
    <property type="entry name" value="Sig_transdc_resp-reg_receiver"/>
</dbReference>
<dbReference type="CDD" id="cd00075">
    <property type="entry name" value="HATPase"/>
    <property type="match status" value="1"/>
</dbReference>
<dbReference type="SMART" id="SM00387">
    <property type="entry name" value="HATPase_c"/>
    <property type="match status" value="1"/>
</dbReference>
<dbReference type="PROSITE" id="PS50113">
    <property type="entry name" value="PAC"/>
    <property type="match status" value="1"/>
</dbReference>
<dbReference type="SUPFAM" id="SSF55785">
    <property type="entry name" value="PYP-like sensor domain (PAS domain)"/>
    <property type="match status" value="1"/>
</dbReference>
<keyword evidence="7 9" id="KW-0472">Membrane</keyword>
<dbReference type="Gene3D" id="3.30.450.20">
    <property type="entry name" value="PAS domain"/>
    <property type="match status" value="1"/>
</dbReference>
<feature type="domain" description="Histidine kinase" evidence="10">
    <location>
        <begin position="492"/>
        <end position="710"/>
    </location>
</feature>
<dbReference type="PANTHER" id="PTHR43547:SF2">
    <property type="entry name" value="HYBRID SIGNAL TRANSDUCTION HISTIDINE KINASE C"/>
    <property type="match status" value="1"/>
</dbReference>
<evidence type="ECO:0000256" key="3">
    <source>
        <dbReference type="ARBA" id="ARBA00012438"/>
    </source>
</evidence>
<evidence type="ECO:0000256" key="5">
    <source>
        <dbReference type="ARBA" id="ARBA00022692"/>
    </source>
</evidence>
<dbReference type="InterPro" id="IPR005467">
    <property type="entry name" value="His_kinase_dom"/>
</dbReference>
<dbReference type="InterPro" id="IPR011006">
    <property type="entry name" value="CheY-like_superfamily"/>
</dbReference>
<dbReference type="SMART" id="SM00448">
    <property type="entry name" value="REC"/>
    <property type="match status" value="1"/>
</dbReference>
<dbReference type="SMART" id="SM00388">
    <property type="entry name" value="HisKA"/>
    <property type="match status" value="1"/>
</dbReference>
<name>A0ABV6RQW7_9GAMM</name>
<evidence type="ECO:0000259" key="14">
    <source>
        <dbReference type="PROSITE" id="PS50839"/>
    </source>
</evidence>
<dbReference type="Pfam" id="PF02518">
    <property type="entry name" value="HATPase_c"/>
    <property type="match status" value="1"/>
</dbReference>
<dbReference type="SMART" id="SM01079">
    <property type="entry name" value="CHASE"/>
    <property type="match status" value="1"/>
</dbReference>
<dbReference type="Gene3D" id="3.40.50.2300">
    <property type="match status" value="1"/>
</dbReference>
<feature type="modified residue" description="4-aspartylphosphate" evidence="8">
    <location>
        <position position="779"/>
    </location>
</feature>
<evidence type="ECO:0000259" key="10">
    <source>
        <dbReference type="PROSITE" id="PS50109"/>
    </source>
</evidence>
<dbReference type="CDD" id="cd00130">
    <property type="entry name" value="PAS"/>
    <property type="match status" value="1"/>
</dbReference>
<keyword evidence="4 8" id="KW-0597">Phosphoprotein</keyword>
<dbReference type="InterPro" id="IPR036890">
    <property type="entry name" value="HATPase_C_sf"/>
</dbReference>
<dbReference type="InterPro" id="IPR035965">
    <property type="entry name" value="PAS-like_dom_sf"/>
</dbReference>
<dbReference type="InterPro" id="IPR042240">
    <property type="entry name" value="CHASE_sf"/>
</dbReference>
<dbReference type="InterPro" id="IPR003594">
    <property type="entry name" value="HATPase_dom"/>
</dbReference>
<evidence type="ECO:0000313" key="15">
    <source>
        <dbReference type="EMBL" id="MFC0679365.1"/>
    </source>
</evidence>
<dbReference type="CDD" id="cd17580">
    <property type="entry name" value="REC_2_DhkD-like"/>
    <property type="match status" value="1"/>
</dbReference>
<dbReference type="Pfam" id="PF00072">
    <property type="entry name" value="Response_reg"/>
    <property type="match status" value="1"/>
</dbReference>
<dbReference type="Pfam" id="PF00512">
    <property type="entry name" value="HisKA"/>
    <property type="match status" value="1"/>
</dbReference>
<feature type="domain" description="Response regulatory" evidence="11">
    <location>
        <begin position="730"/>
        <end position="846"/>
    </location>
</feature>
<dbReference type="SUPFAM" id="SSF52172">
    <property type="entry name" value="CheY-like"/>
    <property type="match status" value="1"/>
</dbReference>
<dbReference type="SUPFAM" id="SSF55874">
    <property type="entry name" value="ATPase domain of HSP90 chaperone/DNA topoisomerase II/histidine kinase"/>
    <property type="match status" value="1"/>
</dbReference>
<dbReference type="InterPro" id="IPR036097">
    <property type="entry name" value="HisK_dim/P_sf"/>
</dbReference>
<feature type="domain" description="PAS" evidence="12">
    <location>
        <begin position="358"/>
        <end position="403"/>
    </location>
</feature>
<dbReference type="EMBL" id="JBHLTG010000003">
    <property type="protein sequence ID" value="MFC0679365.1"/>
    <property type="molecule type" value="Genomic_DNA"/>
</dbReference>
<dbReference type="InterPro" id="IPR001610">
    <property type="entry name" value="PAC"/>
</dbReference>
<dbReference type="InterPro" id="IPR013767">
    <property type="entry name" value="PAS_fold"/>
</dbReference>
<dbReference type="InterPro" id="IPR000700">
    <property type="entry name" value="PAS-assoc_C"/>
</dbReference>
<dbReference type="Pfam" id="PF03924">
    <property type="entry name" value="CHASE"/>
    <property type="match status" value="1"/>
</dbReference>
<evidence type="ECO:0000256" key="6">
    <source>
        <dbReference type="ARBA" id="ARBA00022989"/>
    </source>
</evidence>
<dbReference type="NCBIfam" id="TIGR00229">
    <property type="entry name" value="sensory_box"/>
    <property type="match status" value="1"/>
</dbReference>
<dbReference type="RefSeq" id="WP_386670051.1">
    <property type="nucleotide sequence ID" value="NZ_JBHLTG010000003.1"/>
</dbReference>
<dbReference type="PROSITE" id="PS50110">
    <property type="entry name" value="RESPONSE_REGULATORY"/>
    <property type="match status" value="1"/>
</dbReference>
<evidence type="ECO:0000313" key="16">
    <source>
        <dbReference type="Proteomes" id="UP001589896"/>
    </source>
</evidence>
<dbReference type="Gene3D" id="1.10.287.130">
    <property type="match status" value="1"/>
</dbReference>
<dbReference type="InterPro" id="IPR000014">
    <property type="entry name" value="PAS"/>
</dbReference>
<keyword evidence="5 9" id="KW-0812">Transmembrane</keyword>
<evidence type="ECO:0000256" key="4">
    <source>
        <dbReference type="ARBA" id="ARBA00022553"/>
    </source>
</evidence>